<dbReference type="EMBL" id="BMON01000007">
    <property type="protein sequence ID" value="GGM51687.1"/>
    <property type="molecule type" value="Genomic_DNA"/>
</dbReference>
<accession>A0A830FJ20</accession>
<name>A0A830FJ20_HALAR</name>
<feature type="region of interest" description="Disordered" evidence="1">
    <location>
        <begin position="57"/>
        <end position="91"/>
    </location>
</feature>
<evidence type="ECO:0000313" key="3">
    <source>
        <dbReference type="Proteomes" id="UP000656367"/>
    </source>
</evidence>
<dbReference type="Proteomes" id="UP000656367">
    <property type="component" value="Unassembled WGS sequence"/>
</dbReference>
<comment type="caution">
    <text evidence="2">The sequence shown here is derived from an EMBL/GenBank/DDBJ whole genome shotgun (WGS) entry which is preliminary data.</text>
</comment>
<protein>
    <submittedName>
        <fullName evidence="2">Uncharacterized protein</fullName>
    </submittedName>
</protein>
<sequence>MAPELAMYMRDLFEHGPDKIAVLDMISEAFNRFREIISADEAILRFHELLSDEFKAHKEGEHNSTRSQSNRAINRGLQHHTRKHITIRSLK</sequence>
<evidence type="ECO:0000256" key="1">
    <source>
        <dbReference type="SAM" id="MobiDB-lite"/>
    </source>
</evidence>
<reference evidence="2" key="2">
    <citation type="submission" date="2020-09" db="EMBL/GenBank/DDBJ databases">
        <authorList>
            <person name="Sun Q."/>
            <person name="Ohkuma M."/>
        </authorList>
    </citation>
    <scope>NUCLEOTIDE SEQUENCE</scope>
    <source>
        <strain evidence="2">JCM 15759</strain>
    </source>
</reference>
<proteinExistence type="predicted"/>
<feature type="compositionally biased region" description="Basic residues" evidence="1">
    <location>
        <begin position="77"/>
        <end position="91"/>
    </location>
</feature>
<evidence type="ECO:0000313" key="2">
    <source>
        <dbReference type="EMBL" id="GGM51687.1"/>
    </source>
</evidence>
<gene>
    <name evidence="2" type="ORF">GCM10009006_36100</name>
</gene>
<organism evidence="2 3">
    <name type="scientific">Haloarcula argentinensis</name>
    <dbReference type="NCBI Taxonomy" id="43776"/>
    <lineage>
        <taxon>Archaea</taxon>
        <taxon>Methanobacteriati</taxon>
        <taxon>Methanobacteriota</taxon>
        <taxon>Stenosarchaea group</taxon>
        <taxon>Halobacteria</taxon>
        <taxon>Halobacteriales</taxon>
        <taxon>Haloarculaceae</taxon>
        <taxon>Haloarcula</taxon>
    </lineage>
</organism>
<reference evidence="2" key="1">
    <citation type="journal article" date="2014" name="Int. J. Syst. Evol. Microbiol.">
        <title>Complete genome sequence of Corynebacterium casei LMG S-19264T (=DSM 44701T), isolated from a smear-ripened cheese.</title>
        <authorList>
            <consortium name="US DOE Joint Genome Institute (JGI-PGF)"/>
            <person name="Walter F."/>
            <person name="Albersmeier A."/>
            <person name="Kalinowski J."/>
            <person name="Ruckert C."/>
        </authorList>
    </citation>
    <scope>NUCLEOTIDE SEQUENCE</scope>
    <source>
        <strain evidence="2">JCM 15759</strain>
    </source>
</reference>
<dbReference type="AlphaFoldDB" id="A0A830FJ20"/>